<protein>
    <recommendedName>
        <fullName evidence="2">Protein BCCIP homolog</fullName>
    </recommendedName>
</protein>
<sequence>MSSKKKRVDEEMEVVGDDFEEDVNDDDDEEDEDYMGTQQNEEVQVEFEARMPEDSDFHGIRTLLQQLFLKANVDISEVANTIISQNYIGSVVKQSYIPEDDSDDDDMVDEDPVFGLTSVLNITDRKDLNCVGHIKTMLIEKCKCVAPEISQKFSQLINSPDYQLGLLLNERFINIPPQFKEMEKAKRKKMKYDFSHYLMICKTYRCKLMGGKQQKGGDAGEGQVFYTNPEEELIKEVSDFNFTYSVQSERDSIVDGKWNAEDQMEALRTVLIIPADKLPLAIQKIKSELGAT</sequence>
<evidence type="ECO:0000313" key="5">
    <source>
        <dbReference type="Proteomes" id="UP001217089"/>
    </source>
</evidence>
<dbReference type="PIRSF" id="PIRSF028983">
    <property type="entry name" value="BCP1"/>
    <property type="match status" value="1"/>
</dbReference>
<dbReference type="EMBL" id="JARBDR010000246">
    <property type="protein sequence ID" value="KAJ8317435.1"/>
    <property type="molecule type" value="Genomic_DNA"/>
</dbReference>
<dbReference type="Pfam" id="PF13862">
    <property type="entry name" value="BCCIP"/>
    <property type="match status" value="1"/>
</dbReference>
<dbReference type="PANTHER" id="PTHR13261:SF0">
    <property type="entry name" value="BRCA2 AND CDKN1A-INTERACTING PROTEIN"/>
    <property type="match status" value="1"/>
</dbReference>
<keyword evidence="5" id="KW-1185">Reference proteome</keyword>
<comment type="caution">
    <text evidence="4">The sequence shown here is derived from an EMBL/GenBank/DDBJ whole genome shotgun (WGS) entry which is preliminary data.</text>
</comment>
<reference evidence="4 5" key="1">
    <citation type="submission" date="2022-12" db="EMBL/GenBank/DDBJ databases">
        <title>Chromosome-level genome of Tegillarca granosa.</title>
        <authorList>
            <person name="Kim J."/>
        </authorList>
    </citation>
    <scope>NUCLEOTIDE SEQUENCE [LARGE SCALE GENOMIC DNA]</scope>
    <source>
        <strain evidence="4">Teg-2019</strain>
        <tissue evidence="4">Adductor muscle</tissue>
    </source>
</reference>
<dbReference type="Proteomes" id="UP001217089">
    <property type="component" value="Unassembled WGS sequence"/>
</dbReference>
<gene>
    <name evidence="4" type="ORF">KUTeg_005339</name>
</gene>
<name>A0ABQ9FJG9_TEGGR</name>
<feature type="compositionally biased region" description="Acidic residues" evidence="3">
    <location>
        <begin position="10"/>
        <end position="34"/>
    </location>
</feature>
<evidence type="ECO:0000313" key="4">
    <source>
        <dbReference type="EMBL" id="KAJ8317435.1"/>
    </source>
</evidence>
<proteinExistence type="inferred from homology"/>
<comment type="similarity">
    <text evidence="1 2">Belongs to the BCP1 family.</text>
</comment>
<feature type="region of interest" description="Disordered" evidence="3">
    <location>
        <begin position="1"/>
        <end position="36"/>
    </location>
</feature>
<accession>A0ABQ9FJG9</accession>
<dbReference type="InterPro" id="IPR025602">
    <property type="entry name" value="BCP1_family"/>
</dbReference>
<evidence type="ECO:0000256" key="2">
    <source>
        <dbReference type="PIRNR" id="PIRNR028983"/>
    </source>
</evidence>
<evidence type="ECO:0000256" key="1">
    <source>
        <dbReference type="ARBA" id="ARBA00006781"/>
    </source>
</evidence>
<organism evidence="4 5">
    <name type="scientific">Tegillarca granosa</name>
    <name type="common">Malaysian cockle</name>
    <name type="synonym">Anadara granosa</name>
    <dbReference type="NCBI Taxonomy" id="220873"/>
    <lineage>
        <taxon>Eukaryota</taxon>
        <taxon>Metazoa</taxon>
        <taxon>Spiralia</taxon>
        <taxon>Lophotrochozoa</taxon>
        <taxon>Mollusca</taxon>
        <taxon>Bivalvia</taxon>
        <taxon>Autobranchia</taxon>
        <taxon>Pteriomorphia</taxon>
        <taxon>Arcoida</taxon>
        <taxon>Arcoidea</taxon>
        <taxon>Arcidae</taxon>
        <taxon>Tegillarca</taxon>
    </lineage>
</organism>
<dbReference type="PANTHER" id="PTHR13261">
    <property type="entry name" value="BRCA2 AND CDKN1A INTERACTING PROTEIN"/>
    <property type="match status" value="1"/>
</dbReference>
<evidence type="ECO:0000256" key="3">
    <source>
        <dbReference type="SAM" id="MobiDB-lite"/>
    </source>
</evidence>